<keyword evidence="3" id="KW-0547">Nucleotide-binding</keyword>
<feature type="domain" description="ABC transporter" evidence="5">
    <location>
        <begin position="3"/>
        <end position="228"/>
    </location>
</feature>
<dbReference type="RefSeq" id="WP_182298861.1">
    <property type="nucleotide sequence ID" value="NZ_CP041969.1"/>
</dbReference>
<evidence type="ECO:0000256" key="4">
    <source>
        <dbReference type="ARBA" id="ARBA00022840"/>
    </source>
</evidence>
<dbReference type="AlphaFoldDB" id="A0A7G5C0B3"/>
<dbReference type="KEGG" id="cchl:FPL14_16720"/>
<dbReference type="Proteomes" id="UP000515679">
    <property type="component" value="Chromosome"/>
</dbReference>
<evidence type="ECO:0000256" key="2">
    <source>
        <dbReference type="ARBA" id="ARBA00022448"/>
    </source>
</evidence>
<proteinExistence type="inferred from homology"/>
<gene>
    <name evidence="6" type="ORF">FPL14_16720</name>
</gene>
<dbReference type="InterPro" id="IPR003439">
    <property type="entry name" value="ABC_transporter-like_ATP-bd"/>
</dbReference>
<dbReference type="InterPro" id="IPR017871">
    <property type="entry name" value="ABC_transporter-like_CS"/>
</dbReference>
<protein>
    <submittedName>
        <fullName evidence="6">ABC transporter ATP-binding protein</fullName>
    </submittedName>
</protein>
<dbReference type="Gene3D" id="3.40.50.300">
    <property type="entry name" value="P-loop containing nucleotide triphosphate hydrolases"/>
    <property type="match status" value="1"/>
</dbReference>
<dbReference type="GO" id="GO:0016887">
    <property type="term" value="F:ATP hydrolysis activity"/>
    <property type="evidence" value="ECO:0007669"/>
    <property type="project" value="InterPro"/>
</dbReference>
<dbReference type="GO" id="GO:0005524">
    <property type="term" value="F:ATP binding"/>
    <property type="evidence" value="ECO:0007669"/>
    <property type="project" value="UniProtKB-KW"/>
</dbReference>
<evidence type="ECO:0000313" key="7">
    <source>
        <dbReference type="Proteomes" id="UP000515679"/>
    </source>
</evidence>
<dbReference type="PANTHER" id="PTHR42711">
    <property type="entry name" value="ABC TRANSPORTER ATP-BINDING PROTEIN"/>
    <property type="match status" value="1"/>
</dbReference>
<dbReference type="CDD" id="cd03230">
    <property type="entry name" value="ABC_DR_subfamily_A"/>
    <property type="match status" value="1"/>
</dbReference>
<comment type="similarity">
    <text evidence="1">Belongs to the ABC transporter superfamily.</text>
</comment>
<evidence type="ECO:0000256" key="1">
    <source>
        <dbReference type="ARBA" id="ARBA00005417"/>
    </source>
</evidence>
<sequence length="239" mass="26710">MVLKVENLSVTYAHKTAVDRISFQVKTGQVIGLLGANGAGKSSTIAAVLGIETSTYDELVIVGKSPIRNRKEIFEQVGVQFQETRFQDKLTVSDACKQWQALYKKTADVPALLQTFGLANKEKQLVKLLSGGERQRLAVLLALIHEPKLVFLDELTSGLDTKARRMLWKQLITMKEDGLAIVLTSHYMDEVEALCDEILILREGQTVFHGTIQEALKLSGKIKLEDAYLHFAGEEEHWE</sequence>
<organism evidence="6 7">
    <name type="scientific">Cohnella cholangitidis</name>
    <dbReference type="NCBI Taxonomy" id="2598458"/>
    <lineage>
        <taxon>Bacteria</taxon>
        <taxon>Bacillati</taxon>
        <taxon>Bacillota</taxon>
        <taxon>Bacilli</taxon>
        <taxon>Bacillales</taxon>
        <taxon>Paenibacillaceae</taxon>
        <taxon>Cohnella</taxon>
    </lineage>
</organism>
<name>A0A7G5C0B3_9BACL</name>
<evidence type="ECO:0000313" key="6">
    <source>
        <dbReference type="EMBL" id="QMV42647.1"/>
    </source>
</evidence>
<dbReference type="PROSITE" id="PS00211">
    <property type="entry name" value="ABC_TRANSPORTER_1"/>
    <property type="match status" value="1"/>
</dbReference>
<keyword evidence="2" id="KW-0813">Transport</keyword>
<reference evidence="6 7" key="1">
    <citation type="submission" date="2019-07" db="EMBL/GenBank/DDBJ databases">
        <authorList>
            <person name="Kim J.K."/>
            <person name="Cheong H.-M."/>
            <person name="Choi Y."/>
            <person name="Hwang K.J."/>
            <person name="Lee S."/>
            <person name="Choi C."/>
        </authorList>
    </citation>
    <scope>NUCLEOTIDE SEQUENCE [LARGE SCALE GENOMIC DNA]</scope>
    <source>
        <strain evidence="6 7">KS 22</strain>
    </source>
</reference>
<dbReference type="SMART" id="SM00382">
    <property type="entry name" value="AAA"/>
    <property type="match status" value="1"/>
</dbReference>
<dbReference type="Pfam" id="PF00005">
    <property type="entry name" value="ABC_tran"/>
    <property type="match status" value="1"/>
</dbReference>
<dbReference type="InterPro" id="IPR050763">
    <property type="entry name" value="ABC_transporter_ATP-binding"/>
</dbReference>
<dbReference type="PROSITE" id="PS50893">
    <property type="entry name" value="ABC_TRANSPORTER_2"/>
    <property type="match status" value="1"/>
</dbReference>
<evidence type="ECO:0000259" key="5">
    <source>
        <dbReference type="PROSITE" id="PS50893"/>
    </source>
</evidence>
<evidence type="ECO:0000256" key="3">
    <source>
        <dbReference type="ARBA" id="ARBA00022741"/>
    </source>
</evidence>
<dbReference type="SUPFAM" id="SSF52540">
    <property type="entry name" value="P-loop containing nucleoside triphosphate hydrolases"/>
    <property type="match status" value="1"/>
</dbReference>
<dbReference type="InterPro" id="IPR027417">
    <property type="entry name" value="P-loop_NTPase"/>
</dbReference>
<accession>A0A7G5C0B3</accession>
<dbReference type="EMBL" id="CP041969">
    <property type="protein sequence ID" value="QMV42647.1"/>
    <property type="molecule type" value="Genomic_DNA"/>
</dbReference>
<keyword evidence="7" id="KW-1185">Reference proteome</keyword>
<dbReference type="PANTHER" id="PTHR42711:SF5">
    <property type="entry name" value="ABC TRANSPORTER ATP-BINDING PROTEIN NATA"/>
    <property type="match status" value="1"/>
</dbReference>
<keyword evidence="4 6" id="KW-0067">ATP-binding</keyword>
<dbReference type="InterPro" id="IPR003593">
    <property type="entry name" value="AAA+_ATPase"/>
</dbReference>